<protein>
    <submittedName>
        <fullName evidence="1">TIGR02757 family protein</fullName>
    </submittedName>
</protein>
<evidence type="ECO:0000313" key="1">
    <source>
        <dbReference type="EMBL" id="QES89321.1"/>
    </source>
</evidence>
<name>A0A5P2GCL4_9BACT</name>
<organism evidence="1 2">
    <name type="scientific">Rhizosphaericola mali</name>
    <dbReference type="NCBI Taxonomy" id="2545455"/>
    <lineage>
        <taxon>Bacteria</taxon>
        <taxon>Pseudomonadati</taxon>
        <taxon>Bacteroidota</taxon>
        <taxon>Chitinophagia</taxon>
        <taxon>Chitinophagales</taxon>
        <taxon>Chitinophagaceae</taxon>
        <taxon>Rhizosphaericola</taxon>
    </lineage>
</organism>
<dbReference type="KEGG" id="arac:E0W69_011815"/>
<dbReference type="EMBL" id="CP044016">
    <property type="protein sequence ID" value="QES89321.1"/>
    <property type="molecule type" value="Genomic_DNA"/>
</dbReference>
<evidence type="ECO:0000313" key="2">
    <source>
        <dbReference type="Proteomes" id="UP000292424"/>
    </source>
</evidence>
<accession>A0A5P2GCL4</accession>
<dbReference type="AlphaFoldDB" id="A0A5P2GCL4"/>
<gene>
    <name evidence="1" type="ORF">E0W69_011815</name>
</gene>
<reference evidence="1 2" key="1">
    <citation type="submission" date="2019-09" db="EMBL/GenBank/DDBJ databases">
        <title>Complete genome sequence of Arachidicoccus sp. B3-10 isolated from apple orchard soil.</title>
        <authorList>
            <person name="Kim H.S."/>
            <person name="Han K.-I."/>
            <person name="Suh M.K."/>
            <person name="Lee K.C."/>
            <person name="Eom M.K."/>
            <person name="Kim J.-S."/>
            <person name="Kang S.W."/>
            <person name="Sin Y."/>
            <person name="Lee J.-S."/>
        </authorList>
    </citation>
    <scope>NUCLEOTIDE SEQUENCE [LARGE SCALE GENOMIC DNA]</scope>
    <source>
        <strain evidence="1 2">B3-10</strain>
    </source>
</reference>
<sequence length="264" mass="31059">MQYVNKLIFEKLKSLLDDKVLEYNQKDFIPQDPISIPHQYSHPRDIEISGFFTALFAWGNRTIIINKSKDLMQLMGNQPYEFIKNHSQSDLKSILTFKHRTFNATDVLYMIDFLHRHYNQHQSLESAFFPEGITSVENGLTQFKHYFSASPYFPERTGKHIATPEKNSNCKRLNMFLRWMIRSDKQGVDFGIWKKLKPDQLIIPIDIHVHRVAMDLTLIHTTKINWNAALELTNTLKRFDVDDPVKYDFALFGMGINFKRESLI</sequence>
<dbReference type="Pfam" id="PF09674">
    <property type="entry name" value="DUF2400"/>
    <property type="match status" value="1"/>
</dbReference>
<keyword evidence="2" id="KW-1185">Reference proteome</keyword>
<dbReference type="NCBIfam" id="TIGR02757">
    <property type="entry name" value="TIGR02757 family protein"/>
    <property type="match status" value="1"/>
</dbReference>
<dbReference type="Proteomes" id="UP000292424">
    <property type="component" value="Chromosome"/>
</dbReference>
<dbReference type="OrthoDB" id="9773332at2"/>
<dbReference type="InterPro" id="IPR014127">
    <property type="entry name" value="CHP02757"/>
</dbReference>
<proteinExistence type="predicted"/>